<accession>A0A1R3J4N5</accession>
<reference evidence="1 2" key="1">
    <citation type="submission" date="2013-09" db="EMBL/GenBank/DDBJ databases">
        <title>Corchorus capsularis genome sequencing.</title>
        <authorList>
            <person name="Alam M."/>
            <person name="Haque M.S."/>
            <person name="Islam M.S."/>
            <person name="Emdad E.M."/>
            <person name="Islam M.M."/>
            <person name="Ahmed B."/>
            <person name="Halim A."/>
            <person name="Hossen Q.M.M."/>
            <person name="Hossain M.Z."/>
            <person name="Ahmed R."/>
            <person name="Khan M.M."/>
            <person name="Islam R."/>
            <person name="Rashid M.M."/>
            <person name="Khan S.A."/>
            <person name="Rahman M.S."/>
            <person name="Alam M."/>
        </authorList>
    </citation>
    <scope>NUCLEOTIDE SEQUENCE [LARGE SCALE GENOMIC DNA]</scope>
    <source>
        <strain evidence="2">cv. CVL-1</strain>
        <tissue evidence="1">Whole seedling</tissue>
    </source>
</reference>
<name>A0A1R3J4N5_COCAP</name>
<protein>
    <submittedName>
        <fullName evidence="1">Uncharacterized protein</fullName>
    </submittedName>
</protein>
<organism evidence="1 2">
    <name type="scientific">Corchorus capsularis</name>
    <name type="common">Jute</name>
    <dbReference type="NCBI Taxonomy" id="210143"/>
    <lineage>
        <taxon>Eukaryota</taxon>
        <taxon>Viridiplantae</taxon>
        <taxon>Streptophyta</taxon>
        <taxon>Embryophyta</taxon>
        <taxon>Tracheophyta</taxon>
        <taxon>Spermatophyta</taxon>
        <taxon>Magnoliopsida</taxon>
        <taxon>eudicotyledons</taxon>
        <taxon>Gunneridae</taxon>
        <taxon>Pentapetalae</taxon>
        <taxon>rosids</taxon>
        <taxon>malvids</taxon>
        <taxon>Malvales</taxon>
        <taxon>Malvaceae</taxon>
        <taxon>Grewioideae</taxon>
        <taxon>Apeibeae</taxon>
        <taxon>Corchorus</taxon>
    </lineage>
</organism>
<comment type="caution">
    <text evidence="1">The sequence shown here is derived from an EMBL/GenBank/DDBJ whole genome shotgun (WGS) entry which is preliminary data.</text>
</comment>
<dbReference type="AlphaFoldDB" id="A0A1R3J4N5"/>
<gene>
    <name evidence="1" type="ORF">CCACVL1_07626</name>
</gene>
<evidence type="ECO:0000313" key="2">
    <source>
        <dbReference type="Proteomes" id="UP000188268"/>
    </source>
</evidence>
<keyword evidence="2" id="KW-1185">Reference proteome</keyword>
<dbReference type="Gramene" id="OMO89788">
    <property type="protein sequence ID" value="OMO89788"/>
    <property type="gene ID" value="CCACVL1_07626"/>
</dbReference>
<dbReference type="EMBL" id="AWWV01008588">
    <property type="protein sequence ID" value="OMO89788.1"/>
    <property type="molecule type" value="Genomic_DNA"/>
</dbReference>
<proteinExistence type="predicted"/>
<evidence type="ECO:0000313" key="1">
    <source>
        <dbReference type="EMBL" id="OMO89788.1"/>
    </source>
</evidence>
<sequence>MKCRHGFPILHMAPYNGYGRTNPKLALLDKMQRPNKG</sequence>
<dbReference type="Proteomes" id="UP000188268">
    <property type="component" value="Unassembled WGS sequence"/>
</dbReference>